<name>A0A387B130_9MICO</name>
<dbReference type="PANTHER" id="PTHR16305:SF35">
    <property type="entry name" value="TRANSCRIPTIONAL ACTIVATOR DOMAIN"/>
    <property type="match status" value="1"/>
</dbReference>
<dbReference type="PROSITE" id="PS50043">
    <property type="entry name" value="HTH_LUXR_2"/>
    <property type="match status" value="1"/>
</dbReference>
<dbReference type="SMART" id="SM00421">
    <property type="entry name" value="HTH_LUXR"/>
    <property type="match status" value="1"/>
</dbReference>
<dbReference type="AlphaFoldDB" id="A0A387B130"/>
<dbReference type="InterPro" id="IPR000792">
    <property type="entry name" value="Tscrpt_reg_LuxR_C"/>
</dbReference>
<dbReference type="InterPro" id="IPR036388">
    <property type="entry name" value="WH-like_DNA-bd_sf"/>
</dbReference>
<dbReference type="Gene3D" id="1.10.10.10">
    <property type="entry name" value="Winged helix-like DNA-binding domain superfamily/Winged helix DNA-binding domain"/>
    <property type="match status" value="1"/>
</dbReference>
<gene>
    <name evidence="5" type="ORF">D7I47_02420</name>
</gene>
<evidence type="ECO:0000313" key="5">
    <source>
        <dbReference type="EMBL" id="AYF97214.1"/>
    </source>
</evidence>
<dbReference type="Pfam" id="PF13191">
    <property type="entry name" value="AAA_16"/>
    <property type="match status" value="1"/>
</dbReference>
<dbReference type="EMBL" id="CP032630">
    <property type="protein sequence ID" value="AYF97214.1"/>
    <property type="molecule type" value="Genomic_DNA"/>
</dbReference>
<organism evidence="5 6">
    <name type="scientific">Protaetiibacter intestinalis</name>
    <dbReference type="NCBI Taxonomy" id="2419774"/>
    <lineage>
        <taxon>Bacteria</taxon>
        <taxon>Bacillati</taxon>
        <taxon>Actinomycetota</taxon>
        <taxon>Actinomycetes</taxon>
        <taxon>Micrococcales</taxon>
        <taxon>Microbacteriaceae</taxon>
        <taxon>Protaetiibacter</taxon>
    </lineage>
</organism>
<evidence type="ECO:0000256" key="2">
    <source>
        <dbReference type="ARBA" id="ARBA00022840"/>
    </source>
</evidence>
<sequence length="922" mass="98896">MSQPPDHYLSGESERPSPVGREGELARVREMIAAARIGNGGAVLLTGDAGIGKSTLLAEAREAAHGFRVLRCHGVQNGCTGFAALHQLLHPVMSGVENLPARQSEALKVAFGLSEAGPSERLIASIATLGLLEEAAEHQPLLVTVDDLHWVDQPTAEIVGFVAGRLASAPILLIATTRVGSTYKDWQDFFPEVMPLSPLSTDESRVVLDRAAPHLESRARDLIIDQSYGNPLALNELSTNANLPALTLRGAPARYSMTKRLEQAFLAEAAQLPASSRLAMLVVAAGEDLSYPEIFAAGQALGLSAEDFAAPERAGLVAETADGYRFRHPLVSSAIHEDSDSVTHRQVHEALASVARNPERAWRHRAAATISPDEEVAQELDGAGKAAEARGAVREATDAWLRASELSPTVSGQARRLVRAAEAARQAGASALAGELILRARPLVKDESLVVALARTEWLLTSTSSFAGITAAELLGIAGTLSNREDRTEVLVWVAAMCYLGQEPSAVVRSQVIDELVRLDVEVGGRDEVLRQIGLALADPERPISDVGKALEAFTGHMRPTDGTLLNCLAFAAESMADLPGADKVWSAEIELFHRAGRVSDETIGLSGRGVLRVTANALTDGLADSEQALRLSDDLGMKVVSMLASANIARVRAWRGEADAATSALNFDRDASPAPRVIAIGEWAQGILAVNEGRYEDAIAHLLNTSLDAQIALWAYADLAEPAAKTQNTEILAQWFEEASRVVAKTESDHLRMLIDRSRALVSEGDLTRELFESAISSGERCGARFDLARTHLHYGEWLRRERHVVEARTHLSAALRVFDAESTLPLADRASQELRAAGGVDARRRAEDEGTRQLSGQELIVVRLAADGLSNKEIADRIYLSHRTVGAHLHRAFAKLGVNRRSQLAAILVDTGAGHPTVAD</sequence>
<evidence type="ECO:0000313" key="6">
    <source>
        <dbReference type="Proteomes" id="UP000278886"/>
    </source>
</evidence>
<dbReference type="GO" id="GO:0005524">
    <property type="term" value="F:ATP binding"/>
    <property type="evidence" value="ECO:0007669"/>
    <property type="project" value="UniProtKB-KW"/>
</dbReference>
<evidence type="ECO:0000259" key="4">
    <source>
        <dbReference type="PROSITE" id="PS50043"/>
    </source>
</evidence>
<keyword evidence="6" id="KW-1185">Reference proteome</keyword>
<evidence type="ECO:0000256" key="3">
    <source>
        <dbReference type="SAM" id="MobiDB-lite"/>
    </source>
</evidence>
<dbReference type="PRINTS" id="PR00038">
    <property type="entry name" value="HTHLUXR"/>
</dbReference>
<dbReference type="Gene3D" id="3.40.50.300">
    <property type="entry name" value="P-loop containing nucleotide triphosphate hydrolases"/>
    <property type="match status" value="1"/>
</dbReference>
<dbReference type="SUPFAM" id="SSF46894">
    <property type="entry name" value="C-terminal effector domain of the bipartite response regulators"/>
    <property type="match status" value="1"/>
</dbReference>
<dbReference type="InterPro" id="IPR016032">
    <property type="entry name" value="Sig_transdc_resp-reg_C-effctor"/>
</dbReference>
<dbReference type="Pfam" id="PF00196">
    <property type="entry name" value="GerE"/>
    <property type="match status" value="1"/>
</dbReference>
<dbReference type="CDD" id="cd06170">
    <property type="entry name" value="LuxR_C_like"/>
    <property type="match status" value="1"/>
</dbReference>
<dbReference type="PANTHER" id="PTHR16305">
    <property type="entry name" value="TESTICULAR SOLUBLE ADENYLYL CYCLASE"/>
    <property type="match status" value="1"/>
</dbReference>
<dbReference type="OrthoDB" id="483at2"/>
<dbReference type="GO" id="GO:0005737">
    <property type="term" value="C:cytoplasm"/>
    <property type="evidence" value="ECO:0007669"/>
    <property type="project" value="TreeGrafter"/>
</dbReference>
<protein>
    <submittedName>
        <fullName evidence="5">Helix-turn-helix transcriptional regulator</fullName>
    </submittedName>
</protein>
<dbReference type="Proteomes" id="UP000278886">
    <property type="component" value="Chromosome"/>
</dbReference>
<dbReference type="SUPFAM" id="SSF52540">
    <property type="entry name" value="P-loop containing nucleoside triphosphate hydrolases"/>
    <property type="match status" value="1"/>
</dbReference>
<dbReference type="GO" id="GO:0003677">
    <property type="term" value="F:DNA binding"/>
    <property type="evidence" value="ECO:0007669"/>
    <property type="project" value="InterPro"/>
</dbReference>
<dbReference type="GO" id="GO:0004016">
    <property type="term" value="F:adenylate cyclase activity"/>
    <property type="evidence" value="ECO:0007669"/>
    <property type="project" value="TreeGrafter"/>
</dbReference>
<dbReference type="InterPro" id="IPR041664">
    <property type="entry name" value="AAA_16"/>
</dbReference>
<keyword evidence="2" id="KW-0067">ATP-binding</keyword>
<feature type="region of interest" description="Disordered" evidence="3">
    <location>
        <begin position="1"/>
        <end position="23"/>
    </location>
</feature>
<dbReference type="GO" id="GO:0006355">
    <property type="term" value="P:regulation of DNA-templated transcription"/>
    <property type="evidence" value="ECO:0007669"/>
    <property type="project" value="InterPro"/>
</dbReference>
<dbReference type="KEGG" id="lyd:D7I47_02420"/>
<reference evidence="6" key="1">
    <citation type="submission" date="2018-09" db="EMBL/GenBank/DDBJ databases">
        <title>Genome sequencing of strain 2DFWR-13.</title>
        <authorList>
            <person name="Heo J."/>
            <person name="Kim S.-J."/>
            <person name="Kwon S.-W."/>
        </authorList>
    </citation>
    <scope>NUCLEOTIDE SEQUENCE [LARGE SCALE GENOMIC DNA]</scope>
    <source>
        <strain evidence="6">2DFWR-13</strain>
    </source>
</reference>
<dbReference type="PROSITE" id="PS00622">
    <property type="entry name" value="HTH_LUXR_1"/>
    <property type="match status" value="1"/>
</dbReference>
<proteinExistence type="predicted"/>
<dbReference type="InterPro" id="IPR027417">
    <property type="entry name" value="P-loop_NTPase"/>
</dbReference>
<accession>A0A387B130</accession>
<feature type="domain" description="HTH luxR-type" evidence="4">
    <location>
        <begin position="849"/>
        <end position="914"/>
    </location>
</feature>
<evidence type="ECO:0000256" key="1">
    <source>
        <dbReference type="ARBA" id="ARBA00022741"/>
    </source>
</evidence>
<keyword evidence="1" id="KW-0547">Nucleotide-binding</keyword>